<evidence type="ECO:0000256" key="7">
    <source>
        <dbReference type="PROSITE-ProRule" id="PRU01240"/>
    </source>
</evidence>
<proteinExistence type="inferred from homology"/>
<dbReference type="InterPro" id="IPR015500">
    <property type="entry name" value="Peptidase_S8_subtilisin-rel"/>
</dbReference>
<evidence type="ECO:0000256" key="2">
    <source>
        <dbReference type="ARBA" id="ARBA00011073"/>
    </source>
</evidence>
<dbReference type="PROSITE" id="PS51892">
    <property type="entry name" value="SUBTILASE"/>
    <property type="match status" value="1"/>
</dbReference>
<comment type="similarity">
    <text evidence="2 7">Belongs to the peptidase S8 family.</text>
</comment>
<dbReference type="GO" id="GO:0005576">
    <property type="term" value="C:extracellular region"/>
    <property type="evidence" value="ECO:0007669"/>
    <property type="project" value="UniProtKB-SubCell"/>
</dbReference>
<dbReference type="PRINTS" id="PR00723">
    <property type="entry name" value="SUBTILISIN"/>
</dbReference>
<feature type="domain" description="Peptidase S8/S53" evidence="8">
    <location>
        <begin position="17"/>
        <end position="337"/>
    </location>
</feature>
<gene>
    <name evidence="9" type="ORF">DS421_19g649840</name>
</gene>
<comment type="caution">
    <text evidence="7">Lacks conserved residue(s) required for the propagation of feature annotation.</text>
</comment>
<dbReference type="CDD" id="cd02120">
    <property type="entry name" value="PA_subtilisin_like"/>
    <property type="match status" value="1"/>
</dbReference>
<dbReference type="EMBL" id="CP031001">
    <property type="protein sequence ID" value="QHN77115.1"/>
    <property type="molecule type" value="Genomic_DNA"/>
</dbReference>
<dbReference type="GO" id="GO:0004252">
    <property type="term" value="F:serine-type endopeptidase activity"/>
    <property type="evidence" value="ECO:0007669"/>
    <property type="project" value="InterPro"/>
</dbReference>
<evidence type="ECO:0000259" key="8">
    <source>
        <dbReference type="Pfam" id="PF00082"/>
    </source>
</evidence>
<keyword evidence="5" id="KW-0378">Hydrolase</keyword>
<organism evidence="9 10">
    <name type="scientific">Arachis hypogaea</name>
    <name type="common">Peanut</name>
    <dbReference type="NCBI Taxonomy" id="3818"/>
    <lineage>
        <taxon>Eukaryota</taxon>
        <taxon>Viridiplantae</taxon>
        <taxon>Streptophyta</taxon>
        <taxon>Embryophyta</taxon>
        <taxon>Tracheophyta</taxon>
        <taxon>Spermatophyta</taxon>
        <taxon>Magnoliopsida</taxon>
        <taxon>eudicotyledons</taxon>
        <taxon>Gunneridae</taxon>
        <taxon>Pentapetalae</taxon>
        <taxon>rosids</taxon>
        <taxon>fabids</taxon>
        <taxon>Fabales</taxon>
        <taxon>Fabaceae</taxon>
        <taxon>Papilionoideae</taxon>
        <taxon>50 kb inversion clade</taxon>
        <taxon>dalbergioids sensu lato</taxon>
        <taxon>Dalbergieae</taxon>
        <taxon>Pterocarpus clade</taxon>
        <taxon>Arachis</taxon>
    </lineage>
</organism>
<evidence type="ECO:0000256" key="6">
    <source>
        <dbReference type="ARBA" id="ARBA00022825"/>
    </source>
</evidence>
<keyword evidence="3" id="KW-0645">Protease</keyword>
<evidence type="ECO:0000256" key="1">
    <source>
        <dbReference type="ARBA" id="ARBA00004613"/>
    </source>
</evidence>
<evidence type="ECO:0000256" key="3">
    <source>
        <dbReference type="ARBA" id="ARBA00022670"/>
    </source>
</evidence>
<evidence type="ECO:0000313" key="10">
    <source>
        <dbReference type="Proteomes" id="UP000464620"/>
    </source>
</evidence>
<keyword evidence="6" id="KW-0720">Serine protease</keyword>
<dbReference type="Gene3D" id="3.40.50.200">
    <property type="entry name" value="Peptidase S8/S53 domain"/>
    <property type="match status" value="2"/>
</dbReference>
<dbReference type="InterPro" id="IPR036852">
    <property type="entry name" value="Peptidase_S8/S53_dom_sf"/>
</dbReference>
<dbReference type="GO" id="GO:0006508">
    <property type="term" value="P:proteolysis"/>
    <property type="evidence" value="ECO:0007669"/>
    <property type="project" value="UniProtKB-KW"/>
</dbReference>
<dbReference type="Proteomes" id="UP000464620">
    <property type="component" value="Chromosome B09"/>
</dbReference>
<accession>A0A6B9V7W5</accession>
<name>A0A6B9V7W5_ARAHY</name>
<dbReference type="InterPro" id="IPR045051">
    <property type="entry name" value="SBT"/>
</dbReference>
<evidence type="ECO:0000256" key="4">
    <source>
        <dbReference type="ARBA" id="ARBA00022729"/>
    </source>
</evidence>
<dbReference type="PANTHER" id="PTHR10795">
    <property type="entry name" value="PROPROTEIN CONVERTASE SUBTILISIN/KEXIN"/>
    <property type="match status" value="1"/>
</dbReference>
<comment type="subcellular location">
    <subcellularLocation>
        <location evidence="1">Secreted</location>
    </subcellularLocation>
</comment>
<dbReference type="SUPFAM" id="SSF52743">
    <property type="entry name" value="Subtilisin-like"/>
    <property type="match status" value="1"/>
</dbReference>
<reference evidence="9 10" key="1">
    <citation type="submission" date="2020-01" db="EMBL/GenBank/DDBJ databases">
        <title>Genome sequence of Arachis hypogaea, cultivar Shitouqi.</title>
        <authorList>
            <person name="Zhuang W."/>
            <person name="Chen H."/>
            <person name="Varshney R."/>
            <person name="Wang D."/>
            <person name="Ming R."/>
        </authorList>
    </citation>
    <scope>NUCLEOTIDE SEQUENCE [LARGE SCALE GENOMIC DNA]</scope>
    <source>
        <tissue evidence="9">Young leaf</tissue>
    </source>
</reference>
<evidence type="ECO:0000313" key="9">
    <source>
        <dbReference type="EMBL" id="QHN77115.1"/>
    </source>
</evidence>
<dbReference type="InterPro" id="IPR000209">
    <property type="entry name" value="Peptidase_S8/S53_dom"/>
</dbReference>
<dbReference type="AlphaFoldDB" id="A0A6B9V7W5"/>
<dbReference type="Pfam" id="PF00082">
    <property type="entry name" value="Peptidase_S8"/>
    <property type="match status" value="1"/>
</dbReference>
<dbReference type="InterPro" id="IPR023828">
    <property type="entry name" value="Peptidase_S8_Ser-AS"/>
</dbReference>
<keyword evidence="4" id="KW-0732">Signal</keyword>
<dbReference type="PROSITE" id="PS00138">
    <property type="entry name" value="SUBTILASE_SER"/>
    <property type="match status" value="1"/>
</dbReference>
<protein>
    <recommendedName>
        <fullName evidence="8">Peptidase S8/S53 domain-containing protein</fullName>
    </recommendedName>
</protein>
<evidence type="ECO:0000256" key="5">
    <source>
        <dbReference type="ARBA" id="ARBA00022801"/>
    </source>
</evidence>
<sequence>MQKKIIGARHYLKGQPSARDIVGHGTHTASIAAGNKVVGESFYGIAEGVARGGIPSARIAAYSMCSKRECRADVILVAFDDAIADGVDLITILIGTDEQMTFDEYIIAIGSFQTMEKRDLHYKRCRIIDNVLLGNGLMLSGKSINGFASNGTKILLIHVKFASSPKCPSDKDTEFCFCLDPKRIKGKIVLCRTSFGYSAGLASGAFGSISISYEYEAQVVSYPALGIDPEAYDVALSYANSTTTPCAEILSSTDFINNTALIIAEFSSVGPNMQIREIMKPDISAPGIEILAAYSPLAPPSQDKTDKRSVKYNILSGTSMSCPHVAGAATYVKTFRPD</sequence>